<dbReference type="AlphaFoldDB" id="A0AA39XE93"/>
<dbReference type="InterPro" id="IPR011990">
    <property type="entry name" value="TPR-like_helical_dom_sf"/>
</dbReference>
<evidence type="ECO:0000313" key="2">
    <source>
        <dbReference type="EMBL" id="KAK0631575.1"/>
    </source>
</evidence>
<comment type="caution">
    <text evidence="2">The sequence shown here is derived from an EMBL/GenBank/DDBJ whole genome shotgun (WGS) entry which is preliminary data.</text>
</comment>
<gene>
    <name evidence="2" type="ORF">B0T14DRAFT_549343</name>
</gene>
<protein>
    <recommendedName>
        <fullName evidence="1">Clr5 domain-containing protein</fullName>
    </recommendedName>
</protein>
<feature type="domain" description="Clr5" evidence="1">
    <location>
        <begin position="13"/>
        <end position="59"/>
    </location>
</feature>
<organism evidence="2 3">
    <name type="scientific">Immersiella caudata</name>
    <dbReference type="NCBI Taxonomy" id="314043"/>
    <lineage>
        <taxon>Eukaryota</taxon>
        <taxon>Fungi</taxon>
        <taxon>Dikarya</taxon>
        <taxon>Ascomycota</taxon>
        <taxon>Pezizomycotina</taxon>
        <taxon>Sordariomycetes</taxon>
        <taxon>Sordariomycetidae</taxon>
        <taxon>Sordariales</taxon>
        <taxon>Lasiosphaeriaceae</taxon>
        <taxon>Immersiella</taxon>
    </lineage>
</organism>
<dbReference type="InterPro" id="IPR025676">
    <property type="entry name" value="Clr5_dom"/>
</dbReference>
<dbReference type="EMBL" id="JAULSU010000001">
    <property type="protein sequence ID" value="KAK0631575.1"/>
    <property type="molecule type" value="Genomic_DNA"/>
</dbReference>
<reference evidence="2" key="1">
    <citation type="submission" date="2023-06" db="EMBL/GenBank/DDBJ databases">
        <title>Genome-scale phylogeny and comparative genomics of the fungal order Sordariales.</title>
        <authorList>
            <consortium name="Lawrence Berkeley National Laboratory"/>
            <person name="Hensen N."/>
            <person name="Bonometti L."/>
            <person name="Westerberg I."/>
            <person name="Brannstrom I.O."/>
            <person name="Guillou S."/>
            <person name="Cros-Aarteil S."/>
            <person name="Calhoun S."/>
            <person name="Haridas S."/>
            <person name="Kuo A."/>
            <person name="Mondo S."/>
            <person name="Pangilinan J."/>
            <person name="Riley R."/>
            <person name="Labutti K."/>
            <person name="Andreopoulos B."/>
            <person name="Lipzen A."/>
            <person name="Chen C."/>
            <person name="Yanf M."/>
            <person name="Daum C."/>
            <person name="Ng V."/>
            <person name="Clum A."/>
            <person name="Steindorff A."/>
            <person name="Ohm R."/>
            <person name="Martin F."/>
            <person name="Silar P."/>
            <person name="Natvig D."/>
            <person name="Lalanne C."/>
            <person name="Gautier V."/>
            <person name="Ament-Velasquez S.L."/>
            <person name="Kruys A."/>
            <person name="Hutchinson M.I."/>
            <person name="Powell A.J."/>
            <person name="Barry K."/>
            <person name="Miller A.N."/>
            <person name="Grigoriev I.V."/>
            <person name="Debuchy R."/>
            <person name="Gladieux P."/>
            <person name="Thoren M.H."/>
            <person name="Johannesson H."/>
        </authorList>
    </citation>
    <scope>NUCLEOTIDE SEQUENCE</scope>
    <source>
        <strain evidence="2">CBS 606.72</strain>
    </source>
</reference>
<dbReference type="Gene3D" id="1.25.40.10">
    <property type="entry name" value="Tetratricopeptide repeat domain"/>
    <property type="match status" value="1"/>
</dbReference>
<accession>A0AA39XE93</accession>
<name>A0AA39XE93_9PEZI</name>
<sequence length="493" mass="55775">MEVVDSTKRWATEEDWARCRTTIKRLYLDENKPLAEVMKIMERKHGLRASEDMYKTRLRAMKLTKNLKSHEALAMARVRASRDAAGLSTEFWRMGRLVENKRLDRYIRLNRAVEQQLEVLRSRDMLGLGPIELPPHIIVLNPSFPVRTPEVLAVPEKMCVAITNYIKSGFVGNRWRVNADPESRTIHDDVGNFWKMEQDLLAGVGVLGRKNATSAAASVFFDRAFAAIQPLLITAHPWTLVALVWRIHFIAVSNRRPELARVLQDYVGKAAAQHLGCEHPWAIFFRSLDDFMHDLEGDMAVSAFEAFSRVVRDQLEAHTGMSSETLGAYTYNANFRNMLVGKELKPQITEGAARALIPRMASAGAAIQCNVMRLELAMLLEDQGRDDEAMALFEDIISAQDSEVLVSKKLDALDRLSQHYSKTDADKAVSLLEESVRFAEDALGPEDSTTIRHLDLLAQRLQRLGFEERAVQVRLRLEDRVPANEAGEWPGSQ</sequence>
<keyword evidence="3" id="KW-1185">Reference proteome</keyword>
<evidence type="ECO:0000259" key="1">
    <source>
        <dbReference type="Pfam" id="PF14420"/>
    </source>
</evidence>
<dbReference type="PANTHER" id="PTHR38788:SF3">
    <property type="entry name" value="CLR5 DOMAIN-CONTAINING PROTEIN"/>
    <property type="match status" value="1"/>
</dbReference>
<dbReference type="Proteomes" id="UP001175000">
    <property type="component" value="Unassembled WGS sequence"/>
</dbReference>
<dbReference type="Pfam" id="PF14420">
    <property type="entry name" value="Clr5"/>
    <property type="match status" value="1"/>
</dbReference>
<proteinExistence type="predicted"/>
<dbReference type="PANTHER" id="PTHR38788">
    <property type="entry name" value="CLR5 DOMAIN-CONTAINING PROTEIN"/>
    <property type="match status" value="1"/>
</dbReference>
<dbReference type="SUPFAM" id="SSF48452">
    <property type="entry name" value="TPR-like"/>
    <property type="match status" value="1"/>
</dbReference>
<evidence type="ECO:0000313" key="3">
    <source>
        <dbReference type="Proteomes" id="UP001175000"/>
    </source>
</evidence>